<evidence type="ECO:0000313" key="4">
    <source>
        <dbReference type="EMBL" id="ANS77759.1"/>
    </source>
</evidence>
<proteinExistence type="predicted"/>
<dbReference type="Proteomes" id="UP000092482">
    <property type="component" value="Chromosome"/>
</dbReference>
<organism evidence="4 5">
    <name type="scientific">Serinicoccus hydrothermalis</name>
    <dbReference type="NCBI Taxonomy" id="1758689"/>
    <lineage>
        <taxon>Bacteria</taxon>
        <taxon>Bacillati</taxon>
        <taxon>Actinomycetota</taxon>
        <taxon>Actinomycetes</taxon>
        <taxon>Micrococcales</taxon>
        <taxon>Ornithinimicrobiaceae</taxon>
        <taxon>Serinicoccus</taxon>
    </lineage>
</organism>
<dbReference type="InterPro" id="IPR000424">
    <property type="entry name" value="Primosome_PriB/ssb"/>
</dbReference>
<name>A0A1B1N8K5_9MICO</name>
<dbReference type="Gene3D" id="2.40.50.140">
    <property type="entry name" value="Nucleic acid-binding proteins"/>
    <property type="match status" value="1"/>
</dbReference>
<protein>
    <submittedName>
        <fullName evidence="4">Single-strand binding protein/Primosomal replication protein n</fullName>
    </submittedName>
</protein>
<reference evidence="4 5" key="1">
    <citation type="submission" date="2016-03" db="EMBL/GenBank/DDBJ databases">
        <title>Shallow-sea hydrothermal system.</title>
        <authorList>
            <person name="Tang K."/>
        </authorList>
    </citation>
    <scope>NUCLEOTIDE SEQUENCE [LARGE SCALE GENOMIC DNA]</scope>
    <source>
        <strain evidence="4 5">JLT9</strain>
    </source>
</reference>
<dbReference type="PROSITE" id="PS50935">
    <property type="entry name" value="SSB"/>
    <property type="match status" value="1"/>
</dbReference>
<dbReference type="GO" id="GO:0003697">
    <property type="term" value="F:single-stranded DNA binding"/>
    <property type="evidence" value="ECO:0007669"/>
    <property type="project" value="InterPro"/>
</dbReference>
<dbReference type="KEGG" id="serj:SGUI_0363"/>
<dbReference type="EMBL" id="CP014989">
    <property type="protein sequence ID" value="ANS77759.1"/>
    <property type="molecule type" value="Genomic_DNA"/>
</dbReference>
<dbReference type="RefSeq" id="WP_066635538.1">
    <property type="nucleotide sequence ID" value="NZ_CP014989.1"/>
</dbReference>
<evidence type="ECO:0000313" key="5">
    <source>
        <dbReference type="Proteomes" id="UP000092482"/>
    </source>
</evidence>
<dbReference type="OrthoDB" id="5186768at2"/>
<evidence type="ECO:0000256" key="1">
    <source>
        <dbReference type="ARBA" id="ARBA00023125"/>
    </source>
</evidence>
<dbReference type="InterPro" id="IPR012340">
    <property type="entry name" value="NA-bd_OB-fold"/>
</dbReference>
<dbReference type="Pfam" id="PF00436">
    <property type="entry name" value="SSB"/>
    <property type="match status" value="1"/>
</dbReference>
<evidence type="ECO:0000256" key="3">
    <source>
        <dbReference type="SAM" id="MobiDB-lite"/>
    </source>
</evidence>
<gene>
    <name evidence="4" type="ORF">SGUI_0363</name>
</gene>
<dbReference type="STRING" id="1758689.SGUI_0363"/>
<sequence length="118" mass="12402">MATTTAAPANEVRLTGRVSGAPEQRELPSGDVLVQLRVVIPRPAARSRGATGSRQRVDTIDVTCWSARARGAALRLDDGAGVQVTGALRRRFFRTGSGAASRYDVEASSIRGVPLEAG</sequence>
<keyword evidence="1 2" id="KW-0238">DNA-binding</keyword>
<dbReference type="CDD" id="cd04496">
    <property type="entry name" value="SSB_OBF"/>
    <property type="match status" value="1"/>
</dbReference>
<dbReference type="AlphaFoldDB" id="A0A1B1N8K5"/>
<evidence type="ECO:0000256" key="2">
    <source>
        <dbReference type="PROSITE-ProRule" id="PRU00252"/>
    </source>
</evidence>
<accession>A0A1B1N8K5</accession>
<dbReference type="SUPFAM" id="SSF50249">
    <property type="entry name" value="Nucleic acid-binding proteins"/>
    <property type="match status" value="1"/>
</dbReference>
<feature type="region of interest" description="Disordered" evidence="3">
    <location>
        <begin position="1"/>
        <end position="25"/>
    </location>
</feature>
<dbReference type="PATRIC" id="fig|1758689.4.peg.370"/>
<keyword evidence="5" id="KW-1185">Reference proteome</keyword>